<dbReference type="HOGENOM" id="CLU_114437_0_0_4"/>
<dbReference type="Proteomes" id="UP000008291">
    <property type="component" value="Chromosome"/>
</dbReference>
<dbReference type="NCBIfam" id="NF040826">
    <property type="entry name" value="lxa_BCAM0308"/>
    <property type="match status" value="1"/>
</dbReference>
<name>Q3SIX1_THIDA</name>
<dbReference type="STRING" id="292415.Tbd_1451"/>
<evidence type="ECO:0000313" key="1">
    <source>
        <dbReference type="EMBL" id="AAZ97404.1"/>
    </source>
</evidence>
<dbReference type="AlphaFoldDB" id="Q3SIX1"/>
<evidence type="ECO:0000313" key="2">
    <source>
        <dbReference type="Proteomes" id="UP000008291"/>
    </source>
</evidence>
<dbReference type="RefSeq" id="WP_011311963.1">
    <property type="nucleotide sequence ID" value="NC_007404.1"/>
</dbReference>
<protein>
    <recommendedName>
        <fullName evidence="3">ATPase</fullName>
    </recommendedName>
</protein>
<dbReference type="EMBL" id="CP000116">
    <property type="protein sequence ID" value="AAZ97404.1"/>
    <property type="molecule type" value="Genomic_DNA"/>
</dbReference>
<sequence length="163" mass="18893">MKTFNGFTPVRHDRLIEEARIDPYRATRKPPEPTVCPQCSAVFHEGRWQWIAKPANAHEELCPACRRIAEELPAGFVSIGGPFFQQNRDELMNLIRNEEERAKAEHPLKRIMKIEDDADGILVTTTEIHLARGIGEALHHAYQGELEFHYNENENLLRVVWER</sequence>
<dbReference type="InterPro" id="IPR047706">
    <property type="entry name" value="BCAM0308-like"/>
</dbReference>
<accession>Q3SIX1</accession>
<evidence type="ECO:0008006" key="3">
    <source>
        <dbReference type="Google" id="ProtNLM"/>
    </source>
</evidence>
<dbReference type="OrthoDB" id="9785278at2"/>
<dbReference type="eggNOG" id="COG1499">
    <property type="taxonomic scope" value="Bacteria"/>
</dbReference>
<proteinExistence type="predicted"/>
<keyword evidence="2" id="KW-1185">Reference proteome</keyword>
<gene>
    <name evidence="1" type="ordered locus">Tbd_1451</name>
</gene>
<organism evidence="1 2">
    <name type="scientific">Thiobacillus denitrificans (strain ATCC 25259 / T1)</name>
    <dbReference type="NCBI Taxonomy" id="292415"/>
    <lineage>
        <taxon>Bacteria</taxon>
        <taxon>Pseudomonadati</taxon>
        <taxon>Pseudomonadota</taxon>
        <taxon>Betaproteobacteria</taxon>
        <taxon>Nitrosomonadales</taxon>
        <taxon>Thiobacillaceae</taxon>
        <taxon>Thiobacillus</taxon>
    </lineage>
</organism>
<dbReference type="DNASU" id="3673564"/>
<dbReference type="KEGG" id="tbd:Tbd_1451"/>
<reference evidence="1 2" key="1">
    <citation type="journal article" date="2006" name="J. Bacteriol.">
        <title>The genome sequence of the obligately chemolithoautotrophic, facultatively anaerobic bacterium Thiobacillus denitrificans.</title>
        <authorList>
            <person name="Beller H.R."/>
            <person name="Chain P.S."/>
            <person name="Letain T.E."/>
            <person name="Chakicherla A."/>
            <person name="Larimer F.W."/>
            <person name="Richardson P.M."/>
            <person name="Coleman M.A."/>
            <person name="Wood A.P."/>
            <person name="Kelly D.P."/>
        </authorList>
    </citation>
    <scope>NUCLEOTIDE SEQUENCE [LARGE SCALE GENOMIC DNA]</scope>
    <source>
        <strain evidence="1 2">ATCC 25259</strain>
    </source>
</reference>